<keyword evidence="5" id="KW-0479">Metal-binding</keyword>
<dbReference type="AlphaFoldDB" id="A0AA37BPU0"/>
<proteinExistence type="predicted"/>
<dbReference type="CDD" id="cd01335">
    <property type="entry name" value="Radical_SAM"/>
    <property type="match status" value="1"/>
</dbReference>
<keyword evidence="6" id="KW-0408">Iron</keyword>
<dbReference type="EMBL" id="BMNY01000001">
    <property type="protein sequence ID" value="GGM66107.1"/>
    <property type="molecule type" value="Genomic_DNA"/>
</dbReference>
<keyword evidence="4" id="KW-0949">S-adenosyl-L-methionine</keyword>
<comment type="caution">
    <text evidence="10">The sequence shown here is derived from an EMBL/GenBank/DDBJ whole genome shotgun (WGS) entry which is preliminary data.</text>
</comment>
<dbReference type="SFLD" id="SFLDG01082">
    <property type="entry name" value="B12-binding_domain_containing"/>
    <property type="match status" value="1"/>
</dbReference>
<dbReference type="InterPro" id="IPR058240">
    <property type="entry name" value="rSAM_sf"/>
</dbReference>
<dbReference type="GO" id="GO:0031419">
    <property type="term" value="F:cobalamin binding"/>
    <property type="evidence" value="ECO:0007669"/>
    <property type="project" value="InterPro"/>
</dbReference>
<keyword evidence="2" id="KW-0489">Methyltransferase</keyword>
<dbReference type="GO" id="GO:0051539">
    <property type="term" value="F:4 iron, 4 sulfur cluster binding"/>
    <property type="evidence" value="ECO:0007669"/>
    <property type="project" value="UniProtKB-KW"/>
</dbReference>
<evidence type="ECO:0000259" key="8">
    <source>
        <dbReference type="PROSITE" id="PS51332"/>
    </source>
</evidence>
<evidence type="ECO:0000313" key="11">
    <source>
        <dbReference type="Proteomes" id="UP000632195"/>
    </source>
</evidence>
<dbReference type="InterPro" id="IPR034466">
    <property type="entry name" value="Methyltransferase_Class_B"/>
</dbReference>
<organism evidence="10 11">
    <name type="scientific">Thermogymnomonas acidicola</name>
    <dbReference type="NCBI Taxonomy" id="399579"/>
    <lineage>
        <taxon>Archaea</taxon>
        <taxon>Methanobacteriati</taxon>
        <taxon>Thermoplasmatota</taxon>
        <taxon>Thermoplasmata</taxon>
        <taxon>Thermoplasmatales</taxon>
        <taxon>Thermogymnomonas</taxon>
    </lineage>
</organism>
<dbReference type="Pfam" id="PF02310">
    <property type="entry name" value="B12-binding"/>
    <property type="match status" value="1"/>
</dbReference>
<dbReference type="SMART" id="SM00729">
    <property type="entry name" value="Elp3"/>
    <property type="match status" value="1"/>
</dbReference>
<reference evidence="10" key="2">
    <citation type="submission" date="2022-09" db="EMBL/GenBank/DDBJ databases">
        <authorList>
            <person name="Sun Q."/>
            <person name="Ohkuma M."/>
        </authorList>
    </citation>
    <scope>NUCLEOTIDE SEQUENCE</scope>
    <source>
        <strain evidence="10">JCM 13583</strain>
    </source>
</reference>
<dbReference type="InterPro" id="IPR051198">
    <property type="entry name" value="BchE-like"/>
</dbReference>
<dbReference type="GO" id="GO:0046872">
    <property type="term" value="F:metal ion binding"/>
    <property type="evidence" value="ECO:0007669"/>
    <property type="project" value="UniProtKB-KW"/>
</dbReference>
<keyword evidence="11" id="KW-1185">Reference proteome</keyword>
<keyword evidence="7" id="KW-0411">Iron-sulfur</keyword>
<evidence type="ECO:0000256" key="5">
    <source>
        <dbReference type="ARBA" id="ARBA00022723"/>
    </source>
</evidence>
<evidence type="ECO:0000256" key="1">
    <source>
        <dbReference type="ARBA" id="ARBA00001966"/>
    </source>
</evidence>
<reference evidence="10" key="1">
    <citation type="journal article" date="2014" name="Int. J. Syst. Evol. Microbiol.">
        <title>Complete genome sequence of Corynebacterium casei LMG S-19264T (=DSM 44701T), isolated from a smear-ripened cheese.</title>
        <authorList>
            <consortium name="US DOE Joint Genome Institute (JGI-PGF)"/>
            <person name="Walter F."/>
            <person name="Albersmeier A."/>
            <person name="Kalinowski J."/>
            <person name="Ruckert C."/>
        </authorList>
    </citation>
    <scope>NUCLEOTIDE SEQUENCE</scope>
    <source>
        <strain evidence="10">JCM 13583</strain>
    </source>
</reference>
<comment type="cofactor">
    <cofactor evidence="1">
        <name>[4Fe-4S] cluster</name>
        <dbReference type="ChEBI" id="CHEBI:49883"/>
    </cofactor>
</comment>
<accession>A0AA37BPU0</accession>
<evidence type="ECO:0000256" key="3">
    <source>
        <dbReference type="ARBA" id="ARBA00022679"/>
    </source>
</evidence>
<name>A0AA37BPU0_9ARCH</name>
<evidence type="ECO:0000313" key="10">
    <source>
        <dbReference type="EMBL" id="GGM66107.1"/>
    </source>
</evidence>
<dbReference type="SUPFAM" id="SSF52242">
    <property type="entry name" value="Cobalamin (vitamin B12)-binding domain"/>
    <property type="match status" value="1"/>
</dbReference>
<evidence type="ECO:0000256" key="2">
    <source>
        <dbReference type="ARBA" id="ARBA00022603"/>
    </source>
</evidence>
<dbReference type="PROSITE" id="PS51918">
    <property type="entry name" value="RADICAL_SAM"/>
    <property type="match status" value="1"/>
</dbReference>
<dbReference type="Proteomes" id="UP000632195">
    <property type="component" value="Unassembled WGS sequence"/>
</dbReference>
<dbReference type="SUPFAM" id="SSF102114">
    <property type="entry name" value="Radical SAM enzymes"/>
    <property type="match status" value="1"/>
</dbReference>
<sequence length="536" mass="60854">MAVRAVFIRPTNKTGSGYLTKWGFLPTPLGLLDLAGEVLRIPGSRVKIIDMEGDNLSIEETVNAALEMKPDIVGITLHATAAHVNASIIARKIKERSPETLLVAGGHHATFLPKEIVRSGFDVSVLGEGDETMYEIAEAVDQGTGLSGVRGIVYRDEEGIHRTRPRPLIRDLDTLPMPPLDLLEREKYTFKVFGNDQYVACLETARGCPYACDFCSVTPTWGNKWRNKSNDRIMAELRDAKAHGYNWVFFTDDIFVVFPNVRQRDELFDRIIEEDLGLKYIVQMRADVTAKNKPLIEKAARAGVKVAFLGVESGSEEVLKKMHKGEFTPQSVDAVNTLSRNGIVTLVGMMVGAPYERLRDIIASIRFSRKLARAGADAIQFSIYTPLPGTRVFDDAVRNNLLFTLDWDRYDIVTPVMKTRLGPVTVQIAQFYATYSFYLYKYFRGKIKNIKERDPEKERLMKNSMDFIMKMMPSYLRDIADFPRFLLQTYDLYWQSKRRPNIDPGHVEEVMETSNKIVYEITDGGKNPYFLIKESK</sequence>
<dbReference type="GO" id="GO:0003824">
    <property type="term" value="F:catalytic activity"/>
    <property type="evidence" value="ECO:0007669"/>
    <property type="project" value="InterPro"/>
</dbReference>
<dbReference type="InterPro" id="IPR036724">
    <property type="entry name" value="Cobalamin-bd_sf"/>
</dbReference>
<dbReference type="PANTHER" id="PTHR43409:SF7">
    <property type="entry name" value="BLL1977 PROTEIN"/>
    <property type="match status" value="1"/>
</dbReference>
<dbReference type="PANTHER" id="PTHR43409">
    <property type="entry name" value="ANAEROBIC MAGNESIUM-PROTOPORPHYRIN IX MONOMETHYL ESTER CYCLASE-RELATED"/>
    <property type="match status" value="1"/>
</dbReference>
<dbReference type="CDD" id="cd02068">
    <property type="entry name" value="radical_SAM_B12_BD"/>
    <property type="match status" value="1"/>
</dbReference>
<feature type="domain" description="Radical SAM core" evidence="9">
    <location>
        <begin position="194"/>
        <end position="423"/>
    </location>
</feature>
<evidence type="ECO:0000256" key="4">
    <source>
        <dbReference type="ARBA" id="ARBA00022691"/>
    </source>
</evidence>
<dbReference type="SFLD" id="SFLDG01123">
    <property type="entry name" value="methyltransferase_(Class_B)"/>
    <property type="match status" value="1"/>
</dbReference>
<dbReference type="Gene3D" id="3.80.30.20">
    <property type="entry name" value="tm_1862 like domain"/>
    <property type="match status" value="1"/>
</dbReference>
<dbReference type="InterPro" id="IPR023404">
    <property type="entry name" value="rSAM_horseshoe"/>
</dbReference>
<keyword evidence="3" id="KW-0808">Transferase</keyword>
<dbReference type="InterPro" id="IPR007197">
    <property type="entry name" value="rSAM"/>
</dbReference>
<dbReference type="SFLD" id="SFLDS00029">
    <property type="entry name" value="Radical_SAM"/>
    <property type="match status" value="1"/>
</dbReference>
<evidence type="ECO:0000256" key="7">
    <source>
        <dbReference type="ARBA" id="ARBA00023014"/>
    </source>
</evidence>
<protein>
    <submittedName>
        <fullName evidence="10">B12-binding domain-containing radical SAM protein</fullName>
    </submittedName>
</protein>
<dbReference type="RefSeq" id="WP_229657391.1">
    <property type="nucleotide sequence ID" value="NZ_BMNY01000001.1"/>
</dbReference>
<gene>
    <name evidence="10" type="ORF">GCM10007108_00480</name>
</gene>
<dbReference type="InterPro" id="IPR006158">
    <property type="entry name" value="Cobalamin-bd"/>
</dbReference>
<evidence type="ECO:0000259" key="9">
    <source>
        <dbReference type="PROSITE" id="PS51918"/>
    </source>
</evidence>
<dbReference type="Gene3D" id="3.40.50.280">
    <property type="entry name" value="Cobalamin-binding domain"/>
    <property type="match status" value="1"/>
</dbReference>
<dbReference type="InterPro" id="IPR006638">
    <property type="entry name" value="Elp3/MiaA/NifB-like_rSAM"/>
</dbReference>
<evidence type="ECO:0000256" key="6">
    <source>
        <dbReference type="ARBA" id="ARBA00023004"/>
    </source>
</evidence>
<feature type="domain" description="B12-binding" evidence="8">
    <location>
        <begin position="14"/>
        <end position="147"/>
    </location>
</feature>
<dbReference type="PROSITE" id="PS51332">
    <property type="entry name" value="B12_BINDING"/>
    <property type="match status" value="1"/>
</dbReference>
<dbReference type="Pfam" id="PF04055">
    <property type="entry name" value="Radical_SAM"/>
    <property type="match status" value="1"/>
</dbReference>